<keyword evidence="2" id="KW-0496">Mitochondrion</keyword>
<dbReference type="RefSeq" id="YP_008081006.1">
    <property type="nucleotide sequence ID" value="NC_021404.1"/>
</dbReference>
<geneLocation type="mitochondrion" evidence="2"/>
<protein>
    <submittedName>
        <fullName evidence="2">ATP synthase F0 subunit 8</fullName>
    </submittedName>
</protein>
<accession>R4IT15</accession>
<dbReference type="CTD" id="4509"/>
<evidence type="ECO:0000256" key="1">
    <source>
        <dbReference type="SAM" id="Phobius"/>
    </source>
</evidence>
<dbReference type="GeneID" id="15822536"/>
<keyword evidence="1" id="KW-0812">Transmembrane</keyword>
<name>R4IT15_9BIVA</name>
<feature type="transmembrane region" description="Helical" evidence="1">
    <location>
        <begin position="6"/>
        <end position="31"/>
    </location>
</feature>
<gene>
    <name evidence="2" type="primary">ATP8</name>
</gene>
<keyword evidence="1" id="KW-0472">Membrane</keyword>
<dbReference type="EMBL" id="KC109779">
    <property type="protein sequence ID" value="AGC27348.1"/>
    <property type="molecule type" value="Genomic_DNA"/>
</dbReference>
<dbReference type="AlphaFoldDB" id="R4IT15"/>
<proteinExistence type="predicted"/>
<reference evidence="2" key="1">
    <citation type="journal article" date="2013" name="Mitochondrial DNA">
        <title>Complete F-type mitochondrial genome of Chinese freshwater mussel Lamprotula tortuosa.</title>
        <authorList>
            <person name="Wang G."/>
            <person name="Cao X."/>
            <person name="Li J."/>
        </authorList>
    </citation>
    <scope>NUCLEOTIDE SEQUENCE</scope>
</reference>
<evidence type="ECO:0000313" key="2">
    <source>
        <dbReference type="EMBL" id="AGC27348.1"/>
    </source>
</evidence>
<organism evidence="2">
    <name type="scientific">Lamprotula tortuosa</name>
    <dbReference type="NCBI Taxonomy" id="332607"/>
    <lineage>
        <taxon>Eukaryota</taxon>
        <taxon>Metazoa</taxon>
        <taxon>Spiralia</taxon>
        <taxon>Lophotrochozoa</taxon>
        <taxon>Mollusca</taxon>
        <taxon>Bivalvia</taxon>
        <taxon>Autobranchia</taxon>
        <taxon>Heteroconchia</taxon>
        <taxon>Palaeoheterodonta</taxon>
        <taxon>Unionida</taxon>
        <taxon>Unionoidea</taxon>
        <taxon>Unionidae</taxon>
        <taxon>Gonideinae</taxon>
        <taxon>Lamprotula</taxon>
    </lineage>
</organism>
<keyword evidence="1" id="KW-1133">Transmembrane helix</keyword>
<sequence>MPQLSPMSWVLVISIFLICFICFAVMMWWVVEEKYVVIKRASSYKVLGNKKCMKWGFSSVLSK</sequence>